<accession>A0A4Y8CER1</accession>
<evidence type="ECO:0000313" key="3">
    <source>
        <dbReference type="EMBL" id="TEY29581.1"/>
    </source>
</evidence>
<gene>
    <name evidence="3" type="ORF">BOTCAL_0936g00010</name>
</gene>
<feature type="region of interest" description="Disordered" evidence="2">
    <location>
        <begin position="364"/>
        <end position="394"/>
    </location>
</feature>
<keyword evidence="4" id="KW-1185">Reference proteome</keyword>
<evidence type="ECO:0000313" key="4">
    <source>
        <dbReference type="Proteomes" id="UP000297299"/>
    </source>
</evidence>
<dbReference type="OrthoDB" id="10294488at2759"/>
<evidence type="ECO:0000256" key="1">
    <source>
        <dbReference type="SAM" id="Coils"/>
    </source>
</evidence>
<evidence type="ECO:0000256" key="2">
    <source>
        <dbReference type="SAM" id="MobiDB-lite"/>
    </source>
</evidence>
<proteinExistence type="predicted"/>
<keyword evidence="1" id="KW-0175">Coiled coil</keyword>
<protein>
    <submittedName>
        <fullName evidence="3">Uncharacterized protein</fullName>
    </submittedName>
</protein>
<organism evidence="3 4">
    <name type="scientific">Botryotinia calthae</name>
    <dbReference type="NCBI Taxonomy" id="38488"/>
    <lineage>
        <taxon>Eukaryota</taxon>
        <taxon>Fungi</taxon>
        <taxon>Dikarya</taxon>
        <taxon>Ascomycota</taxon>
        <taxon>Pezizomycotina</taxon>
        <taxon>Leotiomycetes</taxon>
        <taxon>Helotiales</taxon>
        <taxon>Sclerotiniaceae</taxon>
        <taxon>Botryotinia</taxon>
    </lineage>
</organism>
<dbReference type="Proteomes" id="UP000297299">
    <property type="component" value="Unassembled WGS sequence"/>
</dbReference>
<dbReference type="AlphaFoldDB" id="A0A4Y8CER1"/>
<comment type="caution">
    <text evidence="3">The sequence shown here is derived from an EMBL/GenBank/DDBJ whole genome shotgun (WGS) entry which is preliminary data.</text>
</comment>
<feature type="coiled-coil region" evidence="1">
    <location>
        <begin position="3"/>
        <end position="37"/>
    </location>
</feature>
<dbReference type="EMBL" id="PHWZ01000932">
    <property type="protein sequence ID" value="TEY29581.1"/>
    <property type="molecule type" value="Genomic_DNA"/>
</dbReference>
<reference evidence="3 4" key="1">
    <citation type="submission" date="2017-11" db="EMBL/GenBank/DDBJ databases">
        <title>Comparative genomics of Botrytis spp.</title>
        <authorList>
            <person name="Valero-Jimenez C.A."/>
            <person name="Tapia P."/>
            <person name="Veloso J."/>
            <person name="Silva-Moreno E."/>
            <person name="Staats M."/>
            <person name="Valdes J.H."/>
            <person name="Van Kan J.A.L."/>
        </authorList>
    </citation>
    <scope>NUCLEOTIDE SEQUENCE [LARGE SCALE GENOMIC DNA]</scope>
    <source>
        <strain evidence="3 4">MUCL2830</strain>
    </source>
</reference>
<name>A0A4Y8CER1_9HELO</name>
<sequence length="394" mass="45904">MGCMNAAKRRAKKAKKRQELEEANKTIENSLVSEESLAVVQETLNNNVSTLKEEENHSQISDSEDFMDESDTKVSTFTPMFTKPIFPKDLFLQIFDILLKDIPRGNFAESEENIAQSIVAAICLGLTNTENWALLHRANKTPRTWPIWVTLRGFSKYTKTRRRALEKCLIPQLQSWMLPKYRVARIANLGHGSVLDFEVPRHTHGNTLFLSREIYGDGLDWDEEEIRLVKRYTDRKIILHRAHCYPLEKRHMNQFDFDYGTTYESKLSPSFPYTTWSSKLPRELRPPKPFGMGEEWYEATAISYYNKVVVFWKGWDGEGTQRAWSYFQRTDVYAWAMNRDGDEGHAPEVLKVKKELRRIESTYNPPRGLVSRKSKSKAKEKQPANLSAYNWGMR</sequence>